<feature type="domain" description="PRC-barrel" evidence="2">
    <location>
        <begin position="4"/>
        <end position="73"/>
    </location>
</feature>
<evidence type="ECO:0000313" key="5">
    <source>
        <dbReference type="Proteomes" id="UP001183390"/>
    </source>
</evidence>
<dbReference type="Proteomes" id="UP001183390">
    <property type="component" value="Unassembled WGS sequence"/>
</dbReference>
<feature type="domain" description="DUF2382" evidence="3">
    <location>
        <begin position="159"/>
        <end position="266"/>
    </location>
</feature>
<dbReference type="Gene3D" id="3.90.50.10">
    <property type="entry name" value="Photosynthetic Reaction Center, subunit H, domain 2"/>
    <property type="match status" value="1"/>
</dbReference>
<feature type="compositionally biased region" description="Basic and acidic residues" evidence="1">
    <location>
        <begin position="182"/>
        <end position="206"/>
    </location>
</feature>
<dbReference type="InterPro" id="IPR027275">
    <property type="entry name" value="PRC-brl_dom"/>
</dbReference>
<name>A0ABU2MBT8_9ACTN</name>
<feature type="compositionally biased region" description="Low complexity" evidence="1">
    <location>
        <begin position="130"/>
        <end position="145"/>
    </location>
</feature>
<dbReference type="Pfam" id="PF09557">
    <property type="entry name" value="DUF2382"/>
    <property type="match status" value="1"/>
</dbReference>
<evidence type="ECO:0000256" key="1">
    <source>
        <dbReference type="SAM" id="MobiDB-lite"/>
    </source>
</evidence>
<organism evidence="4 5">
    <name type="scientific">Nocardiopsis lambiniae</name>
    <dbReference type="NCBI Taxonomy" id="3075539"/>
    <lineage>
        <taxon>Bacteria</taxon>
        <taxon>Bacillati</taxon>
        <taxon>Actinomycetota</taxon>
        <taxon>Actinomycetes</taxon>
        <taxon>Streptosporangiales</taxon>
        <taxon>Nocardiopsidaceae</taxon>
        <taxon>Nocardiopsis</taxon>
    </lineage>
</organism>
<dbReference type="InterPro" id="IPR052967">
    <property type="entry name" value="Stress_Response_Assoc"/>
</dbReference>
<feature type="compositionally biased region" description="Basic and acidic residues" evidence="1">
    <location>
        <begin position="156"/>
        <end position="174"/>
    </location>
</feature>
<accession>A0ABU2MBT8</accession>
<dbReference type="SUPFAM" id="SSF50346">
    <property type="entry name" value="PRC-barrel domain"/>
    <property type="match status" value="1"/>
</dbReference>
<dbReference type="Pfam" id="PF05239">
    <property type="entry name" value="PRC"/>
    <property type="match status" value="1"/>
</dbReference>
<dbReference type="InterPro" id="IPR011033">
    <property type="entry name" value="PRC_barrel-like_sf"/>
</dbReference>
<feature type="compositionally biased region" description="Basic and acidic residues" evidence="1">
    <location>
        <begin position="249"/>
        <end position="265"/>
    </location>
</feature>
<dbReference type="EMBL" id="JAVREP010000010">
    <property type="protein sequence ID" value="MDT0330043.1"/>
    <property type="molecule type" value="Genomic_DNA"/>
</dbReference>
<dbReference type="PANTHER" id="PTHR38463">
    <property type="entry name" value="STRESS RESPONSE PROTEIN YSNF"/>
    <property type="match status" value="1"/>
</dbReference>
<feature type="compositionally biased region" description="Acidic residues" evidence="1">
    <location>
        <begin position="266"/>
        <end position="277"/>
    </location>
</feature>
<evidence type="ECO:0000313" key="4">
    <source>
        <dbReference type="EMBL" id="MDT0330043.1"/>
    </source>
</evidence>
<feature type="region of interest" description="Disordered" evidence="1">
    <location>
        <begin position="105"/>
        <end position="222"/>
    </location>
</feature>
<comment type="caution">
    <text evidence="4">The sequence shown here is derived from an EMBL/GenBank/DDBJ whole genome shotgun (WGS) entry which is preliminary data.</text>
</comment>
<feature type="region of interest" description="Disordered" evidence="1">
    <location>
        <begin position="249"/>
        <end position="277"/>
    </location>
</feature>
<sequence length="277" mass="31027">MAHHRAEELVGHHVLDEEGNSIGKVSRVYLDDRTGDATWASVNTGLFGMRETLVPLQGARPVQEDIQVPYDKSTVKDAPNIDAKDHISPEEEREVLEYYSAHGMPAQRSPQAGAPDTAGAPGRAGEQGRAGEPGMAGKPGMAGMPDPRANAEDEEVVVRSEERVDIGVERREAGQARMRRHVDKEHFDTTVPVSHEELEVERRPITDPDQVTGDRSMEEGEETFTLYEERPVVTKHQVPVEEIHVRKREVTHEEHVAGERRSERIEFEDDEEAPKDR</sequence>
<dbReference type="InterPro" id="IPR014747">
    <property type="entry name" value="Bac_photo_RC_H_C"/>
</dbReference>
<gene>
    <name evidence="4" type="ORF">RM479_16650</name>
</gene>
<dbReference type="RefSeq" id="WP_311512632.1">
    <property type="nucleotide sequence ID" value="NZ_JAVREP010000010.1"/>
</dbReference>
<dbReference type="InterPro" id="IPR019060">
    <property type="entry name" value="DUF2382"/>
</dbReference>
<reference evidence="5" key="1">
    <citation type="submission" date="2023-07" db="EMBL/GenBank/DDBJ databases">
        <title>30 novel species of actinomycetes from the DSMZ collection.</title>
        <authorList>
            <person name="Nouioui I."/>
        </authorList>
    </citation>
    <scope>NUCLEOTIDE SEQUENCE [LARGE SCALE GENOMIC DNA]</scope>
    <source>
        <strain evidence="5">DSM 44743</strain>
    </source>
</reference>
<evidence type="ECO:0000259" key="2">
    <source>
        <dbReference type="Pfam" id="PF05239"/>
    </source>
</evidence>
<protein>
    <submittedName>
        <fullName evidence="4">DUF2382 domain-containing protein</fullName>
    </submittedName>
</protein>
<keyword evidence="5" id="KW-1185">Reference proteome</keyword>
<dbReference type="PANTHER" id="PTHR38463:SF1">
    <property type="entry name" value="STRESS RESPONSE PROTEIN YSNF"/>
    <property type="match status" value="1"/>
</dbReference>
<evidence type="ECO:0000259" key="3">
    <source>
        <dbReference type="Pfam" id="PF09557"/>
    </source>
</evidence>
<proteinExistence type="predicted"/>